<organism evidence="2 3">
    <name type="scientific">Fodinibius salsisoli</name>
    <dbReference type="NCBI Taxonomy" id="2820877"/>
    <lineage>
        <taxon>Bacteria</taxon>
        <taxon>Pseudomonadati</taxon>
        <taxon>Balneolota</taxon>
        <taxon>Balneolia</taxon>
        <taxon>Balneolales</taxon>
        <taxon>Balneolaceae</taxon>
        <taxon>Fodinibius</taxon>
    </lineage>
</organism>
<evidence type="ECO:0000256" key="1">
    <source>
        <dbReference type="SAM" id="SignalP"/>
    </source>
</evidence>
<reference evidence="2 3" key="1">
    <citation type="submission" date="2021-03" db="EMBL/GenBank/DDBJ databases">
        <title>Aliifodinibius sp. nov., a new bacterium isolated from saline soil.</title>
        <authorList>
            <person name="Galisteo C."/>
            <person name="De La Haba R."/>
            <person name="Sanchez-Porro C."/>
            <person name="Ventosa A."/>
        </authorList>
    </citation>
    <scope>NUCLEOTIDE SEQUENCE [LARGE SCALE GENOMIC DNA]</scope>
    <source>
        <strain evidence="2 3">1BSP15-2V2</strain>
    </source>
</reference>
<evidence type="ECO:0000313" key="3">
    <source>
        <dbReference type="Proteomes" id="UP001207918"/>
    </source>
</evidence>
<dbReference type="Pfam" id="PF12893">
    <property type="entry name" value="Lumazine_bd_2"/>
    <property type="match status" value="1"/>
</dbReference>
<dbReference type="EMBL" id="JAGGJA010000013">
    <property type="protein sequence ID" value="MCW9708458.1"/>
    <property type="molecule type" value="Genomic_DNA"/>
</dbReference>
<evidence type="ECO:0000313" key="2">
    <source>
        <dbReference type="EMBL" id="MCW9708458.1"/>
    </source>
</evidence>
<proteinExistence type="predicted"/>
<dbReference type="InterPro" id="IPR039437">
    <property type="entry name" value="FrzH/put_lumazine-bd"/>
</dbReference>
<feature type="signal peptide" evidence="1">
    <location>
        <begin position="1"/>
        <end position="24"/>
    </location>
</feature>
<name>A0ABT3PRG7_9BACT</name>
<sequence length="163" mass="17881">MTAKFYPTAFIILLLTAVAIPVHGQETNPEEAVLNVVQTLFDAMDGADSAKAASVFAHGGHTFRVSESGDISLSDNEAFVQAIGNFKQEVVERMWDTEVLVDQNIAMAWMSYDLHANGKFSHCGTNLVSLIKTAEGWKISDITYNVKREECEESPLGPLTDNQ</sequence>
<keyword evidence="1" id="KW-0732">Signal</keyword>
<protein>
    <recommendedName>
        <fullName evidence="4">SnoaL-like domain-containing protein</fullName>
    </recommendedName>
</protein>
<dbReference type="InterPro" id="IPR032710">
    <property type="entry name" value="NTF2-like_dom_sf"/>
</dbReference>
<gene>
    <name evidence="2" type="ORF">J6I44_16470</name>
</gene>
<dbReference type="RefSeq" id="WP_265767242.1">
    <property type="nucleotide sequence ID" value="NZ_JAGGJA010000013.1"/>
</dbReference>
<evidence type="ECO:0008006" key="4">
    <source>
        <dbReference type="Google" id="ProtNLM"/>
    </source>
</evidence>
<accession>A0ABT3PRG7</accession>
<dbReference type="Gene3D" id="3.10.450.50">
    <property type="match status" value="1"/>
</dbReference>
<dbReference type="SUPFAM" id="SSF54427">
    <property type="entry name" value="NTF2-like"/>
    <property type="match status" value="1"/>
</dbReference>
<feature type="chain" id="PRO_5046232412" description="SnoaL-like domain-containing protein" evidence="1">
    <location>
        <begin position="25"/>
        <end position="163"/>
    </location>
</feature>
<comment type="caution">
    <text evidence="2">The sequence shown here is derived from an EMBL/GenBank/DDBJ whole genome shotgun (WGS) entry which is preliminary data.</text>
</comment>
<keyword evidence="3" id="KW-1185">Reference proteome</keyword>
<dbReference type="Proteomes" id="UP001207918">
    <property type="component" value="Unassembled WGS sequence"/>
</dbReference>